<dbReference type="PANTHER" id="PTHR43280">
    <property type="entry name" value="ARAC-FAMILY TRANSCRIPTIONAL REGULATOR"/>
    <property type="match status" value="1"/>
</dbReference>
<keyword evidence="3" id="KW-0804">Transcription</keyword>
<accession>A0A2S6HP67</accession>
<dbReference type="EMBL" id="PTJA01000010">
    <property type="protein sequence ID" value="PPK79323.1"/>
    <property type="molecule type" value="Genomic_DNA"/>
</dbReference>
<evidence type="ECO:0000256" key="4">
    <source>
        <dbReference type="SAM" id="Phobius"/>
    </source>
</evidence>
<keyword evidence="1" id="KW-0805">Transcription regulation</keyword>
<dbReference type="SUPFAM" id="SSF46689">
    <property type="entry name" value="Homeodomain-like"/>
    <property type="match status" value="1"/>
</dbReference>
<comment type="caution">
    <text evidence="6">The sequence shown here is derived from an EMBL/GenBank/DDBJ whole genome shotgun (WGS) entry which is preliminary data.</text>
</comment>
<evidence type="ECO:0000256" key="3">
    <source>
        <dbReference type="ARBA" id="ARBA00023163"/>
    </source>
</evidence>
<keyword evidence="4" id="KW-1133">Transmembrane helix</keyword>
<dbReference type="GO" id="GO:0003700">
    <property type="term" value="F:DNA-binding transcription factor activity"/>
    <property type="evidence" value="ECO:0007669"/>
    <property type="project" value="InterPro"/>
</dbReference>
<sequence length="739" mass="85005">MLIDLKNKKLFAIKDGKYEKRLFTQFLLLVTVPLIVMGLVSYFIYVNGETEKSRQALESYCNSVANEYENLFSSVREYYLDSTSSTSIKWLVNQKEVPYSQYKEVRQAQNMLQGNYFLSKYIGFYNFINVKEGWVLSKFGMYNYKDLKNKGETDLFLQDQKEVPLSLYWLNRTDVSGPYQEGAKESGFIDTSGELLIVKEEYASTGLVYLLTVQLNMKQLGTLTEPYQKMGYDVTVLSQGKVLMETNPDFTAAFLKSGKCEKSDGGFFSSPKGKKYRYRVSRSGSNGLVYITGMDTEKMKRGGIVFVFASVAVIAAFGVILVLLRFAASVFSEPLLKLQRFVDDQNVQIRELFVSNLVKGELNMDRIQDTMKKYGMEAFHSYRMIGVSCKFDEREKNLIQEEQDELNRKILLGLPLEVKEAFFVAPVIYEHTLLFMIGENDDIEEDHKTALVYKQMKDYIMEAYGYPTAFGISRTFHKLTHARRAYDECSEALHSKNHDRNENGPSLVLYDDYSLMDPAGNVYDRIVEDELIHAVESCNEEEARRLLDLILERLEIKGASGMERTYYVTRLLTAILDIPAKVSMPLSDIFDSEQYDVLTKASRIYGKKELFTYLFTEILDPVMEALNDYRQLNSCDIAKQVTAMIKTSSGNITLNECADALSYHPNYISRVLKREKGMSFTDMVNEEKLKIAKYMLLTTQDPIAEISARLNYNNVQNFIRFFKTQVGITPLAFRKEHRE</sequence>
<dbReference type="Proteomes" id="UP000237749">
    <property type="component" value="Unassembled WGS sequence"/>
</dbReference>
<dbReference type="PROSITE" id="PS01124">
    <property type="entry name" value="HTH_ARAC_FAMILY_2"/>
    <property type="match status" value="1"/>
</dbReference>
<protein>
    <submittedName>
        <fullName evidence="6">Helix-turn-helix protein</fullName>
    </submittedName>
</protein>
<organism evidence="6 7">
    <name type="scientific">Lacrimispora xylanisolvens</name>
    <dbReference type="NCBI Taxonomy" id="384636"/>
    <lineage>
        <taxon>Bacteria</taxon>
        <taxon>Bacillati</taxon>
        <taxon>Bacillota</taxon>
        <taxon>Clostridia</taxon>
        <taxon>Lachnospirales</taxon>
        <taxon>Lachnospiraceae</taxon>
        <taxon>Lacrimispora</taxon>
    </lineage>
</organism>
<evidence type="ECO:0000256" key="1">
    <source>
        <dbReference type="ARBA" id="ARBA00023015"/>
    </source>
</evidence>
<dbReference type="InterPro" id="IPR009057">
    <property type="entry name" value="Homeodomain-like_sf"/>
</dbReference>
<dbReference type="Gene3D" id="1.10.10.60">
    <property type="entry name" value="Homeodomain-like"/>
    <property type="match status" value="2"/>
</dbReference>
<keyword evidence="4" id="KW-0472">Membrane</keyword>
<dbReference type="InterPro" id="IPR018062">
    <property type="entry name" value="HTH_AraC-typ_CS"/>
</dbReference>
<dbReference type="InterPro" id="IPR018060">
    <property type="entry name" value="HTH_AraC"/>
</dbReference>
<dbReference type="AlphaFoldDB" id="A0A2S6HP67"/>
<evidence type="ECO:0000259" key="5">
    <source>
        <dbReference type="PROSITE" id="PS01124"/>
    </source>
</evidence>
<name>A0A2S6HP67_9FIRM</name>
<keyword evidence="2" id="KW-0238">DNA-binding</keyword>
<dbReference type="RefSeq" id="WP_104438198.1">
    <property type="nucleotide sequence ID" value="NZ_PTJA01000010.1"/>
</dbReference>
<keyword evidence="7" id="KW-1185">Reference proteome</keyword>
<reference evidence="6 7" key="1">
    <citation type="submission" date="2018-02" db="EMBL/GenBank/DDBJ databases">
        <title>Genomic Encyclopedia of Archaeal and Bacterial Type Strains, Phase II (KMG-II): from individual species to whole genera.</title>
        <authorList>
            <person name="Goeker M."/>
        </authorList>
    </citation>
    <scope>NUCLEOTIDE SEQUENCE [LARGE SCALE GENOMIC DNA]</scope>
    <source>
        <strain evidence="6 7">DSM 3808</strain>
    </source>
</reference>
<dbReference type="SMART" id="SM00342">
    <property type="entry name" value="HTH_ARAC"/>
    <property type="match status" value="1"/>
</dbReference>
<feature type="transmembrane region" description="Helical" evidence="4">
    <location>
        <begin position="304"/>
        <end position="328"/>
    </location>
</feature>
<dbReference type="Pfam" id="PF12833">
    <property type="entry name" value="HTH_18"/>
    <property type="match status" value="1"/>
</dbReference>
<feature type="domain" description="HTH araC/xylS-type" evidence="5">
    <location>
        <begin position="639"/>
        <end position="736"/>
    </location>
</feature>
<dbReference type="PROSITE" id="PS00041">
    <property type="entry name" value="HTH_ARAC_FAMILY_1"/>
    <property type="match status" value="1"/>
</dbReference>
<proteinExistence type="predicted"/>
<dbReference type="OrthoDB" id="1007602at2"/>
<dbReference type="PANTHER" id="PTHR43280:SF10">
    <property type="entry name" value="REGULATORY PROTEIN POCR"/>
    <property type="match status" value="1"/>
</dbReference>
<dbReference type="GO" id="GO:0043565">
    <property type="term" value="F:sequence-specific DNA binding"/>
    <property type="evidence" value="ECO:0007669"/>
    <property type="project" value="InterPro"/>
</dbReference>
<keyword evidence="4" id="KW-0812">Transmembrane</keyword>
<evidence type="ECO:0000313" key="6">
    <source>
        <dbReference type="EMBL" id="PPK79323.1"/>
    </source>
</evidence>
<gene>
    <name evidence="6" type="ORF">BXY41_11041</name>
</gene>
<evidence type="ECO:0000313" key="7">
    <source>
        <dbReference type="Proteomes" id="UP000237749"/>
    </source>
</evidence>
<evidence type="ECO:0000256" key="2">
    <source>
        <dbReference type="ARBA" id="ARBA00023125"/>
    </source>
</evidence>
<feature type="transmembrane region" description="Helical" evidence="4">
    <location>
        <begin position="26"/>
        <end position="45"/>
    </location>
</feature>